<evidence type="ECO:0000313" key="3">
    <source>
        <dbReference type="WBParaSite" id="ECPE_0001000701-mRNA-1"/>
    </source>
</evidence>
<dbReference type="AlphaFoldDB" id="A0A183ASP0"/>
<reference evidence="1 2" key="2">
    <citation type="submission" date="2018-11" db="EMBL/GenBank/DDBJ databases">
        <authorList>
            <consortium name="Pathogen Informatics"/>
        </authorList>
    </citation>
    <scope>NUCLEOTIDE SEQUENCE [LARGE SCALE GENOMIC DNA]</scope>
    <source>
        <strain evidence="1 2">Egypt</strain>
    </source>
</reference>
<name>A0A183ASP0_9TREM</name>
<evidence type="ECO:0000313" key="1">
    <source>
        <dbReference type="EMBL" id="VDP86284.1"/>
    </source>
</evidence>
<evidence type="ECO:0000313" key="2">
    <source>
        <dbReference type="Proteomes" id="UP000272942"/>
    </source>
</evidence>
<dbReference type="OrthoDB" id="6267878at2759"/>
<organism evidence="3">
    <name type="scientific">Echinostoma caproni</name>
    <dbReference type="NCBI Taxonomy" id="27848"/>
    <lineage>
        <taxon>Eukaryota</taxon>
        <taxon>Metazoa</taxon>
        <taxon>Spiralia</taxon>
        <taxon>Lophotrochozoa</taxon>
        <taxon>Platyhelminthes</taxon>
        <taxon>Trematoda</taxon>
        <taxon>Digenea</taxon>
        <taxon>Plagiorchiida</taxon>
        <taxon>Echinostomata</taxon>
        <taxon>Echinostomatoidea</taxon>
        <taxon>Echinostomatidae</taxon>
        <taxon>Echinostoma</taxon>
    </lineage>
</organism>
<protein>
    <submittedName>
        <fullName evidence="3">Secreted protein</fullName>
    </submittedName>
</protein>
<dbReference type="Proteomes" id="UP000272942">
    <property type="component" value="Unassembled WGS sequence"/>
</dbReference>
<dbReference type="WBParaSite" id="ECPE_0001000701-mRNA-1">
    <property type="protein sequence ID" value="ECPE_0001000701-mRNA-1"/>
    <property type="gene ID" value="ECPE_0001000701"/>
</dbReference>
<reference evidence="3" key="1">
    <citation type="submission" date="2016-06" db="UniProtKB">
        <authorList>
            <consortium name="WormBaseParasite"/>
        </authorList>
    </citation>
    <scope>IDENTIFICATION</scope>
</reference>
<keyword evidence="2" id="KW-1185">Reference proteome</keyword>
<dbReference type="EMBL" id="UZAN01048266">
    <property type="protein sequence ID" value="VDP86284.1"/>
    <property type="molecule type" value="Genomic_DNA"/>
</dbReference>
<accession>A0A183ASP0</accession>
<proteinExistence type="predicted"/>
<gene>
    <name evidence="1" type="ORF">ECPE_LOCUS9975</name>
</gene>
<sequence>MLRSCTAPLYNHSLINLNWPFVLRELHVCSACILCFAHVAHSKTRAEQDRDNDSATTPISACELALNTYLFATLRTSLSQQERLHRKSSSTEPIGLSDIAVQRICRVSVQTGTVLSLDILII</sequence>